<evidence type="ECO:0000256" key="3">
    <source>
        <dbReference type="ARBA" id="ARBA00023163"/>
    </source>
</evidence>
<name>A0AAW9RZF1_9HYPH</name>
<keyword evidence="1" id="KW-0805">Transcription regulation</keyword>
<dbReference type="Proteomes" id="UP001378188">
    <property type="component" value="Unassembled WGS sequence"/>
</dbReference>
<feature type="domain" description="HTH gntR-type" evidence="4">
    <location>
        <begin position="13"/>
        <end position="81"/>
    </location>
</feature>
<dbReference type="InterPro" id="IPR036390">
    <property type="entry name" value="WH_DNA-bd_sf"/>
</dbReference>
<evidence type="ECO:0000313" key="5">
    <source>
        <dbReference type="EMBL" id="MEJ8574824.1"/>
    </source>
</evidence>
<dbReference type="AlphaFoldDB" id="A0AAW9RZF1"/>
<dbReference type="SUPFAM" id="SSF46785">
    <property type="entry name" value="Winged helix' DNA-binding domain"/>
    <property type="match status" value="1"/>
</dbReference>
<accession>A0AAW9RZF1</accession>
<reference evidence="5 6" key="1">
    <citation type="submission" date="2024-02" db="EMBL/GenBank/DDBJ databases">
        <title>Genome analysis and characterization of Microbaculum marinisediminis sp. nov., isolated from marine sediment.</title>
        <authorList>
            <person name="Du Z.-J."/>
            <person name="Ye Y.-Q."/>
            <person name="Zhang Z.-R."/>
            <person name="Yuan S.-M."/>
            <person name="Zhang X.-Y."/>
        </authorList>
    </citation>
    <scope>NUCLEOTIDE SEQUENCE [LARGE SCALE GENOMIC DNA]</scope>
    <source>
        <strain evidence="5 6">SDUM1044001</strain>
    </source>
</reference>
<dbReference type="Pfam" id="PF00392">
    <property type="entry name" value="GntR"/>
    <property type="match status" value="1"/>
</dbReference>
<evidence type="ECO:0000259" key="4">
    <source>
        <dbReference type="PROSITE" id="PS50949"/>
    </source>
</evidence>
<dbReference type="CDD" id="cd07377">
    <property type="entry name" value="WHTH_GntR"/>
    <property type="match status" value="1"/>
</dbReference>
<dbReference type="GO" id="GO:0003677">
    <property type="term" value="F:DNA binding"/>
    <property type="evidence" value="ECO:0007669"/>
    <property type="project" value="UniProtKB-KW"/>
</dbReference>
<dbReference type="EMBL" id="JAZHOF010000014">
    <property type="protein sequence ID" value="MEJ8574824.1"/>
    <property type="molecule type" value="Genomic_DNA"/>
</dbReference>
<evidence type="ECO:0000256" key="2">
    <source>
        <dbReference type="ARBA" id="ARBA00023125"/>
    </source>
</evidence>
<dbReference type="Pfam" id="PF07729">
    <property type="entry name" value="FCD"/>
    <property type="match status" value="1"/>
</dbReference>
<keyword evidence="3" id="KW-0804">Transcription</keyword>
<dbReference type="PANTHER" id="PTHR43537:SF44">
    <property type="entry name" value="GNTR FAMILY REGULATORY PROTEIN"/>
    <property type="match status" value="1"/>
</dbReference>
<dbReference type="InterPro" id="IPR011711">
    <property type="entry name" value="GntR_C"/>
</dbReference>
<dbReference type="PANTHER" id="PTHR43537">
    <property type="entry name" value="TRANSCRIPTIONAL REGULATOR, GNTR FAMILY"/>
    <property type="match status" value="1"/>
</dbReference>
<keyword evidence="2" id="KW-0238">DNA-binding</keyword>
<dbReference type="InterPro" id="IPR008920">
    <property type="entry name" value="TF_FadR/GntR_C"/>
</dbReference>
<dbReference type="SMART" id="SM00345">
    <property type="entry name" value="HTH_GNTR"/>
    <property type="match status" value="1"/>
</dbReference>
<dbReference type="PROSITE" id="PS50949">
    <property type="entry name" value="HTH_GNTR"/>
    <property type="match status" value="1"/>
</dbReference>
<dbReference type="SUPFAM" id="SSF48008">
    <property type="entry name" value="GntR ligand-binding domain-like"/>
    <property type="match status" value="1"/>
</dbReference>
<dbReference type="InterPro" id="IPR000524">
    <property type="entry name" value="Tscrpt_reg_HTH_GntR"/>
</dbReference>
<dbReference type="SMART" id="SM00895">
    <property type="entry name" value="FCD"/>
    <property type="match status" value="1"/>
</dbReference>
<evidence type="ECO:0000256" key="1">
    <source>
        <dbReference type="ARBA" id="ARBA00023015"/>
    </source>
</evidence>
<dbReference type="Gene3D" id="1.10.10.10">
    <property type="entry name" value="Winged helix-like DNA-binding domain superfamily/Winged helix DNA-binding domain"/>
    <property type="match status" value="1"/>
</dbReference>
<sequence>MEKPVRSAPSARRSVYGQIVDELGRQIVTGEFEPGSILPSEGDYSAKLAVSRTSFREAIKMLAGKGLVESRPKTGTRVRQRSQWHMLDPDVTTWAFEAGPDRHYARAFFEFRGIIEPAAAALAAERRGEADLGRMRRGLAGMAAAGSRDEWIGPDLSFHRAILAATGNELLISLGHLLEPALTESFAIANVDAARRQASVPLHRAVYVAIDDGRPDDARSAMAYLLGEALVDLEEMVGIGSNVEVAALHEPVSDPK</sequence>
<dbReference type="GO" id="GO:0003700">
    <property type="term" value="F:DNA-binding transcription factor activity"/>
    <property type="evidence" value="ECO:0007669"/>
    <property type="project" value="InterPro"/>
</dbReference>
<keyword evidence="6" id="KW-1185">Reference proteome</keyword>
<dbReference type="RefSeq" id="WP_340332519.1">
    <property type="nucleotide sequence ID" value="NZ_JAZHOF010000014.1"/>
</dbReference>
<comment type="caution">
    <text evidence="5">The sequence shown here is derived from an EMBL/GenBank/DDBJ whole genome shotgun (WGS) entry which is preliminary data.</text>
</comment>
<dbReference type="PRINTS" id="PR00035">
    <property type="entry name" value="HTHGNTR"/>
</dbReference>
<dbReference type="InterPro" id="IPR036388">
    <property type="entry name" value="WH-like_DNA-bd_sf"/>
</dbReference>
<gene>
    <name evidence="5" type="ORF">V3328_25340</name>
</gene>
<evidence type="ECO:0000313" key="6">
    <source>
        <dbReference type="Proteomes" id="UP001378188"/>
    </source>
</evidence>
<organism evidence="5 6">
    <name type="scientific">Microbaculum marinum</name>
    <dbReference type="NCBI Taxonomy" id="1764581"/>
    <lineage>
        <taxon>Bacteria</taxon>
        <taxon>Pseudomonadati</taxon>
        <taxon>Pseudomonadota</taxon>
        <taxon>Alphaproteobacteria</taxon>
        <taxon>Hyphomicrobiales</taxon>
        <taxon>Tepidamorphaceae</taxon>
        <taxon>Microbaculum</taxon>
    </lineage>
</organism>
<protein>
    <submittedName>
        <fullName evidence="5">FadR/GntR family transcriptional regulator</fullName>
    </submittedName>
</protein>
<dbReference type="Gene3D" id="1.20.120.530">
    <property type="entry name" value="GntR ligand-binding domain-like"/>
    <property type="match status" value="1"/>
</dbReference>
<proteinExistence type="predicted"/>